<keyword evidence="1" id="KW-0645">Protease</keyword>
<dbReference type="NCBIfam" id="TIGR02227">
    <property type="entry name" value="sigpep_I_bact"/>
    <property type="match status" value="1"/>
</dbReference>
<reference evidence="8" key="1">
    <citation type="journal article" date="2024" name="Front. Plant Sci.">
        <title>Genome-wide analysis of the MADS-box gene family of sea buckthorn (Hippophae rhamnoides ssp. sinensis) and their potential role in floral organ development.</title>
        <authorList>
            <person name="Zhao J."/>
            <person name="Xu Y."/>
            <person name="Zhang Z."/>
            <person name="Zhao M."/>
            <person name="Li K."/>
            <person name="Wang F."/>
            <person name="Sun K."/>
        </authorList>
    </citation>
    <scope>NUCLEOTIDE SEQUENCE</scope>
</reference>
<dbReference type="PANTHER" id="PTHR47931">
    <property type="entry name" value="OS01G0228400 PROTEIN"/>
    <property type="match status" value="1"/>
</dbReference>
<dbReference type="Pfam" id="PF10502">
    <property type="entry name" value="Peptidase_S26"/>
    <property type="match status" value="1"/>
</dbReference>
<dbReference type="EMBL" id="PP400899">
    <property type="protein sequence ID" value="XBP28259.1"/>
    <property type="molecule type" value="mRNA"/>
</dbReference>
<feature type="region of interest" description="Disordered" evidence="6">
    <location>
        <begin position="286"/>
        <end position="311"/>
    </location>
</feature>
<dbReference type="Gene3D" id="2.10.109.10">
    <property type="entry name" value="Umud Fragment, subunit A"/>
    <property type="match status" value="1"/>
</dbReference>
<evidence type="ECO:0000259" key="7">
    <source>
        <dbReference type="Pfam" id="PF10502"/>
    </source>
</evidence>
<dbReference type="Pfam" id="PF13041">
    <property type="entry name" value="PPR_2"/>
    <property type="match status" value="1"/>
</dbReference>
<dbReference type="GO" id="GO:0006465">
    <property type="term" value="P:signal peptide processing"/>
    <property type="evidence" value="ECO:0007669"/>
    <property type="project" value="InterPro"/>
</dbReference>
<reference evidence="8" key="2">
    <citation type="submission" date="2024-02" db="EMBL/GenBank/DDBJ databases">
        <authorList>
            <person name="Xu Y."/>
            <person name="Zhao J."/>
        </authorList>
    </citation>
    <scope>NUCLEOTIDE SEQUENCE</scope>
</reference>
<dbReference type="AlphaFoldDB" id="A0AAU7LKV9"/>
<dbReference type="InterPro" id="IPR000223">
    <property type="entry name" value="Pept_S26A_signal_pept_1"/>
</dbReference>
<feature type="active site" evidence="4">
    <location>
        <position position="327"/>
    </location>
</feature>
<proteinExistence type="evidence at transcript level"/>
<feature type="repeat" description="PPR" evidence="5">
    <location>
        <begin position="79"/>
        <end position="113"/>
    </location>
</feature>
<evidence type="ECO:0000256" key="2">
    <source>
        <dbReference type="ARBA" id="ARBA00022737"/>
    </source>
</evidence>
<evidence type="ECO:0000256" key="1">
    <source>
        <dbReference type="ARBA" id="ARBA00022670"/>
    </source>
</evidence>
<dbReference type="PANTHER" id="PTHR47931:SF2">
    <property type="entry name" value="OS01G0228400 PROTEIN"/>
    <property type="match status" value="1"/>
</dbReference>
<feature type="repeat" description="PPR" evidence="5">
    <location>
        <begin position="9"/>
        <end position="43"/>
    </location>
</feature>
<dbReference type="InterPro" id="IPR019533">
    <property type="entry name" value="Peptidase_S26"/>
</dbReference>
<protein>
    <submittedName>
        <fullName evidence="8">MADS64</fullName>
    </submittedName>
</protein>
<evidence type="ECO:0000256" key="6">
    <source>
        <dbReference type="SAM" id="MobiDB-lite"/>
    </source>
</evidence>
<dbReference type="PROSITE" id="PS51375">
    <property type="entry name" value="PPR"/>
    <property type="match status" value="4"/>
</dbReference>
<dbReference type="Pfam" id="PF01535">
    <property type="entry name" value="PPR"/>
    <property type="match status" value="1"/>
</dbReference>
<dbReference type="InterPro" id="IPR019756">
    <property type="entry name" value="Pept_S26A_signal_pept_1_Ser-AS"/>
</dbReference>
<dbReference type="CDD" id="cd06530">
    <property type="entry name" value="S26_SPase_I"/>
    <property type="match status" value="1"/>
</dbReference>
<dbReference type="InterPro" id="IPR011990">
    <property type="entry name" value="TPR-like_helical_dom_sf"/>
</dbReference>
<dbReference type="PRINTS" id="PR00727">
    <property type="entry name" value="LEADERPTASE"/>
</dbReference>
<evidence type="ECO:0000313" key="8">
    <source>
        <dbReference type="EMBL" id="XBP28259.1"/>
    </source>
</evidence>
<sequence>MEECGVKPDVITFSTIMNQWSSTGLMKKCQEVFNNMVKVGIEPDVHAFSILAKGYVRAREPGKAESLLTSMTKYGLHPNVVIFTTIISGWCNAGKMERALRLLEKMYEMDVPPTLRTFETLLWGYGEAKQPWKAEELLQLMEEKGVPPENSTVKLVVEAWRSIGLLSEAERFLNEEEEREDDEDKEMDETPLEILETIYKKKHLGASYSNILQVPGVVVTNTENSSSANIRSQMAWKQMVFTSESMKNSTKSILVSYSSRFGVQPMIICKKQFQSPFRTCRSKTKAVLDSGGSDDGGGSGDGDGNDGKIDKTDGTFVAEPRCIPSLSMYPTFAVGDRFLAEKVTYYFRKPCANDIVIFKGPPVLQEVGYTDDDVFIKRIVAKEGDMVEGMLIVNGQERNENVIFEPPSYELTPTRVPENTVFVMGDNRNNSYDLHVCFGGTFFETGCAVEKQESNQAIKSSSSLPAKLYGKEVYN</sequence>
<name>A0AAU7LKV9_9ROSA</name>
<organism evidence="8">
    <name type="scientific">Hippophae rhamnoides</name>
    <name type="common">sea-buckthorn</name>
    <dbReference type="NCBI Taxonomy" id="193516"/>
    <lineage>
        <taxon>Eukaryota</taxon>
        <taxon>Viridiplantae</taxon>
        <taxon>Streptophyta</taxon>
        <taxon>Embryophyta</taxon>
        <taxon>Tracheophyta</taxon>
        <taxon>Spermatophyta</taxon>
        <taxon>Magnoliopsida</taxon>
        <taxon>eudicotyledons</taxon>
        <taxon>Gunneridae</taxon>
        <taxon>Pentapetalae</taxon>
        <taxon>rosids</taxon>
        <taxon>fabids</taxon>
        <taxon>Rosales</taxon>
        <taxon>Elaeagnaceae</taxon>
        <taxon>Hippophae</taxon>
    </lineage>
</organism>
<dbReference type="SUPFAM" id="SSF51306">
    <property type="entry name" value="LexA/Signal peptidase"/>
    <property type="match status" value="1"/>
</dbReference>
<evidence type="ECO:0000256" key="4">
    <source>
        <dbReference type="PIRSR" id="PIRSR600223-1"/>
    </source>
</evidence>
<dbReference type="NCBIfam" id="TIGR00756">
    <property type="entry name" value="PPR"/>
    <property type="match status" value="3"/>
</dbReference>
<dbReference type="GO" id="GO:0016020">
    <property type="term" value="C:membrane"/>
    <property type="evidence" value="ECO:0007669"/>
    <property type="project" value="InterPro"/>
</dbReference>
<feature type="domain" description="Peptidase S26" evidence="7">
    <location>
        <begin position="315"/>
        <end position="435"/>
    </location>
</feature>
<dbReference type="GO" id="GO:0004252">
    <property type="term" value="F:serine-type endopeptidase activity"/>
    <property type="evidence" value="ECO:0007669"/>
    <property type="project" value="InterPro"/>
</dbReference>
<dbReference type="Gene3D" id="1.25.40.10">
    <property type="entry name" value="Tetratricopeptide repeat domain"/>
    <property type="match status" value="1"/>
</dbReference>
<dbReference type="PROSITE" id="PS00501">
    <property type="entry name" value="SPASE_I_1"/>
    <property type="match status" value="1"/>
</dbReference>
<feature type="repeat" description="PPR" evidence="5">
    <location>
        <begin position="44"/>
        <end position="78"/>
    </location>
</feature>
<dbReference type="InterPro" id="IPR002885">
    <property type="entry name" value="PPR_rpt"/>
</dbReference>
<evidence type="ECO:0000256" key="3">
    <source>
        <dbReference type="ARBA" id="ARBA00022801"/>
    </source>
</evidence>
<dbReference type="Pfam" id="PF12854">
    <property type="entry name" value="PPR_1"/>
    <property type="match status" value="1"/>
</dbReference>
<keyword evidence="3" id="KW-0378">Hydrolase</keyword>
<evidence type="ECO:0000256" key="5">
    <source>
        <dbReference type="PROSITE-ProRule" id="PRU00708"/>
    </source>
</evidence>
<gene>
    <name evidence="8" type="primary">MADS64</name>
</gene>
<accession>A0AAU7LKV9</accession>
<feature type="compositionally biased region" description="Gly residues" evidence="6">
    <location>
        <begin position="293"/>
        <end position="302"/>
    </location>
</feature>
<feature type="active site" evidence="4">
    <location>
        <position position="377"/>
    </location>
</feature>
<feature type="repeat" description="PPR" evidence="5">
    <location>
        <begin position="114"/>
        <end position="148"/>
    </location>
</feature>
<keyword evidence="2" id="KW-0677">Repeat</keyword>
<dbReference type="InterPro" id="IPR036286">
    <property type="entry name" value="LexA/Signal_pep-like_sf"/>
</dbReference>